<name>A0A385SQS3_9BACT</name>
<dbReference type="KEGG" id="chk:D4L85_12130"/>
<feature type="region of interest" description="Disordered" evidence="1">
    <location>
        <begin position="39"/>
        <end position="60"/>
    </location>
</feature>
<reference evidence="3" key="1">
    <citation type="submission" date="2018-09" db="EMBL/GenBank/DDBJ databases">
        <title>Chryseolinea sp. KIS68-18 isolated from soil.</title>
        <authorList>
            <person name="Weon H.-Y."/>
            <person name="Kwon S.-W."/>
            <person name="Lee S.A."/>
        </authorList>
    </citation>
    <scope>NUCLEOTIDE SEQUENCE [LARGE SCALE GENOMIC DNA]</scope>
    <source>
        <strain evidence="3">KIS68-18</strain>
    </source>
</reference>
<evidence type="ECO:0000313" key="2">
    <source>
        <dbReference type="EMBL" id="AYB31278.1"/>
    </source>
</evidence>
<accession>A0A385SQS3</accession>
<dbReference type="EMBL" id="CP032382">
    <property type="protein sequence ID" value="AYB31278.1"/>
    <property type="molecule type" value="Genomic_DNA"/>
</dbReference>
<evidence type="ECO:0000256" key="1">
    <source>
        <dbReference type="SAM" id="MobiDB-lite"/>
    </source>
</evidence>
<organism evidence="2 3">
    <name type="scientific">Chryseolinea soli</name>
    <dbReference type="NCBI Taxonomy" id="2321403"/>
    <lineage>
        <taxon>Bacteria</taxon>
        <taxon>Pseudomonadati</taxon>
        <taxon>Bacteroidota</taxon>
        <taxon>Cytophagia</taxon>
        <taxon>Cytophagales</taxon>
        <taxon>Fulvivirgaceae</taxon>
        <taxon>Chryseolinea</taxon>
    </lineage>
</organism>
<keyword evidence="3" id="KW-1185">Reference proteome</keyword>
<gene>
    <name evidence="2" type="ORF">D4L85_12130</name>
</gene>
<dbReference type="Proteomes" id="UP000266183">
    <property type="component" value="Chromosome"/>
</dbReference>
<protein>
    <submittedName>
        <fullName evidence="2">Uncharacterized protein</fullName>
    </submittedName>
</protein>
<evidence type="ECO:0000313" key="3">
    <source>
        <dbReference type="Proteomes" id="UP000266183"/>
    </source>
</evidence>
<dbReference type="AlphaFoldDB" id="A0A385SQS3"/>
<sequence>MLGWREVSYKDHGKSAHPYGVCRGLKFRQMRDFEHQRFLASPGWQKQPDKKQGFGWTNTD</sequence>
<proteinExistence type="predicted"/>